<dbReference type="AlphaFoldDB" id="A0A0G4E8D6"/>
<evidence type="ECO:0000256" key="1">
    <source>
        <dbReference type="SAM" id="MobiDB-lite"/>
    </source>
</evidence>
<reference evidence="2 3" key="1">
    <citation type="submission" date="2014-11" db="EMBL/GenBank/DDBJ databases">
        <authorList>
            <person name="Zhu J."/>
            <person name="Qi W."/>
            <person name="Song R."/>
        </authorList>
    </citation>
    <scope>NUCLEOTIDE SEQUENCE [LARGE SCALE GENOMIC DNA]</scope>
</reference>
<dbReference type="InParanoid" id="A0A0G4E8D6"/>
<dbReference type="PhylomeDB" id="A0A0G4E8D6"/>
<evidence type="ECO:0000313" key="3">
    <source>
        <dbReference type="Proteomes" id="UP000041254"/>
    </source>
</evidence>
<accession>A0A0G4E8D6</accession>
<keyword evidence="3" id="KW-1185">Reference proteome</keyword>
<gene>
    <name evidence="2" type="ORF">Vbra_10856</name>
</gene>
<name>A0A0G4E8D6_VITBC</name>
<feature type="region of interest" description="Disordered" evidence="1">
    <location>
        <begin position="1"/>
        <end position="43"/>
    </location>
</feature>
<dbReference type="VEuPathDB" id="CryptoDB:Vbra_10856"/>
<dbReference type="Proteomes" id="UP000041254">
    <property type="component" value="Unassembled WGS sequence"/>
</dbReference>
<organism evidence="2 3">
    <name type="scientific">Vitrella brassicaformis (strain CCMP3155)</name>
    <dbReference type="NCBI Taxonomy" id="1169540"/>
    <lineage>
        <taxon>Eukaryota</taxon>
        <taxon>Sar</taxon>
        <taxon>Alveolata</taxon>
        <taxon>Colpodellida</taxon>
        <taxon>Vitrellaceae</taxon>
        <taxon>Vitrella</taxon>
    </lineage>
</organism>
<sequence length="638" mass="70145">MSESASKRQRRAAAERAEDDSEDGHDEAMMDTNSLQQQKQQKQATPSHSIDLEAFAQRFSQIPVVVAYVFSFVSLHLVAALPQRPWRHVGCQITHLVMDAYDTAERRFWCGLSFSDVFEWGRRLTGLESIVVRCPFVFHLPGRLSLPVPVTSYGLPARIDDKIVTALVEGHSEGRRAAAATAATAAGQQAPTTLESIEFSKFDSTIVVDEAEGRDIIAAEQRVAALPRPLDPAPTLTSLTSITVQSFSGCPGRGRHWRLPSLERVVQIDGRVRSEVLGGLFATSRRLKELHVKCRPNAMADSLRCIPTAAAGQPGPLSQLEHIGTLCMPSASAEGLQRLQAVLVDRGCRSIKKLSVKIEGSDIDRRIDSRIFETLRAIGAFTRTVCVRPDIPIDIKTRQNFDLSLLCEVPTRPEPSPFVQRRLQQLAAASERACFTIRPHHLTTPLDTPSPAARSLAHCLTFPKAERVIIEDGDHLEPDAEQPDPVVLDSMPPNAFPAASLLCTYSSKGLAISRRLVTKMPVVKSIFLRKPTEQAVTVLQALGGERELKSFHADFVKVPEDLGDGDAAGEFGIACVKSLLKIRGIKKLTFKPLPSDAFKRLVEERTHGDAIEGIEGRYDISWTGGYLENTLTLKRLDA</sequence>
<dbReference type="EMBL" id="CDMY01000013">
    <property type="protein sequence ID" value="CEL91704.1"/>
    <property type="molecule type" value="Genomic_DNA"/>
</dbReference>
<protein>
    <submittedName>
        <fullName evidence="2">Uncharacterized protein</fullName>
    </submittedName>
</protein>
<evidence type="ECO:0000313" key="2">
    <source>
        <dbReference type="EMBL" id="CEL91704.1"/>
    </source>
</evidence>
<proteinExistence type="predicted"/>